<feature type="transmembrane region" description="Helical" evidence="1">
    <location>
        <begin position="116"/>
        <end position="137"/>
    </location>
</feature>
<keyword evidence="1" id="KW-0812">Transmembrane</keyword>
<dbReference type="AlphaFoldDB" id="A0A7M1KUK3"/>
<organism evidence="2 3">
    <name type="scientific">Aerococcus urinaeequi</name>
    <dbReference type="NCBI Taxonomy" id="51665"/>
    <lineage>
        <taxon>Bacteria</taxon>
        <taxon>Bacillati</taxon>
        <taxon>Bacillota</taxon>
        <taxon>Bacilli</taxon>
        <taxon>Lactobacillales</taxon>
        <taxon>Aerococcaceae</taxon>
        <taxon>Aerococcus</taxon>
    </lineage>
</organism>
<evidence type="ECO:0000313" key="3">
    <source>
        <dbReference type="Proteomes" id="UP000595091"/>
    </source>
</evidence>
<feature type="transmembrane region" description="Helical" evidence="1">
    <location>
        <begin position="369"/>
        <end position="389"/>
    </location>
</feature>
<feature type="transmembrane region" description="Helical" evidence="1">
    <location>
        <begin position="330"/>
        <end position="349"/>
    </location>
</feature>
<gene>
    <name evidence="2" type="ORF">IMX20_04090</name>
</gene>
<feature type="transmembrane region" description="Helical" evidence="1">
    <location>
        <begin position="262"/>
        <end position="279"/>
    </location>
</feature>
<dbReference type="Pfam" id="PF07556">
    <property type="entry name" value="DUF1538"/>
    <property type="match status" value="2"/>
</dbReference>
<keyword evidence="1" id="KW-1133">Transmembrane helix</keyword>
<feature type="transmembrane region" description="Helical" evidence="1">
    <location>
        <begin position="291"/>
        <end position="310"/>
    </location>
</feature>
<proteinExistence type="predicted"/>
<reference evidence="2 3" key="1">
    <citation type="submission" date="2020-10" db="EMBL/GenBank/DDBJ databases">
        <title>Plasmid carrying two tetracycline resistance determinant.</title>
        <authorList>
            <person name="Yang Q."/>
        </authorList>
    </citation>
    <scope>NUCLEOTIDE SEQUENCE [LARGE SCALE GENOMIC DNA]</scope>
    <source>
        <strain evidence="2 3">T43</strain>
    </source>
</reference>
<sequence>MQLLLDKFKEVISSVLPIVVLVFALAFTLVDVPGDMMARFAIGSILLTLGLTIFLFGVDIGMTPIGNYLGDSIIRSSSHLIVLLLTFFIGFSITVAEPDLLILGQQISDATGGVLGSQTIVVVVSIGVGVMIALAVYRVMKDVALKWFFLAVYAVITLLSIFADSTFLAMSFDASGATTGALTTPFVLALGTSVSSKKGGKGAEDDSFGLVGAMSTGPILAVMIMSLVQSSSFQNSDEAYQYTEGIIRPFIANIGHTVQESVVSLIPILILFAIVIYFYRRINKGELRRIAIGVVYVLIGLTFFLIGVNQGFMDMGRYLATELATNHEALLPWIGLVMGLVVVLAEPAVHVLGDQVEDVTGGHIPNKLLLFSMSIGVGLAVMMSMLRIMVPGVELWHFLLPGFGLSILLSFYVPNLFTGIAFDAGGVASGPMTATFILAFAQGVAATLPQADVLIDGFGIIAMVAMTPVLMVQILGLIYKLRVKDKKTANKGVN</sequence>
<feature type="transmembrane region" description="Helical" evidence="1">
    <location>
        <begin position="175"/>
        <end position="196"/>
    </location>
</feature>
<feature type="transmembrane region" description="Helical" evidence="1">
    <location>
        <begin position="36"/>
        <end position="58"/>
    </location>
</feature>
<protein>
    <submittedName>
        <fullName evidence="2">DUF1538 domain-containing protein</fullName>
    </submittedName>
</protein>
<evidence type="ECO:0000313" key="2">
    <source>
        <dbReference type="EMBL" id="QOQ79862.1"/>
    </source>
</evidence>
<feature type="transmembrane region" description="Helical" evidence="1">
    <location>
        <begin position="208"/>
        <end position="228"/>
    </location>
</feature>
<dbReference type="InterPro" id="IPR011435">
    <property type="entry name" value="UmpAB"/>
</dbReference>
<feature type="transmembrane region" description="Helical" evidence="1">
    <location>
        <begin position="144"/>
        <end position="163"/>
    </location>
</feature>
<feature type="transmembrane region" description="Helical" evidence="1">
    <location>
        <begin position="395"/>
        <end position="413"/>
    </location>
</feature>
<feature type="transmembrane region" description="Helical" evidence="1">
    <location>
        <begin position="453"/>
        <end position="479"/>
    </location>
</feature>
<feature type="transmembrane region" description="Helical" evidence="1">
    <location>
        <begin position="12"/>
        <end position="30"/>
    </location>
</feature>
<dbReference type="EMBL" id="CP063065">
    <property type="protein sequence ID" value="QOQ79862.1"/>
    <property type="molecule type" value="Genomic_DNA"/>
</dbReference>
<feature type="transmembrane region" description="Helical" evidence="1">
    <location>
        <begin position="79"/>
        <end position="96"/>
    </location>
</feature>
<dbReference type="RefSeq" id="WP_197558996.1">
    <property type="nucleotide sequence ID" value="NZ_CP063065.1"/>
</dbReference>
<accession>A0A7M1KUK3</accession>
<feature type="transmembrane region" description="Helical" evidence="1">
    <location>
        <begin position="420"/>
        <end position="441"/>
    </location>
</feature>
<keyword evidence="1" id="KW-0472">Membrane</keyword>
<name>A0A7M1KUK3_9LACT</name>
<evidence type="ECO:0000256" key="1">
    <source>
        <dbReference type="SAM" id="Phobius"/>
    </source>
</evidence>
<dbReference type="Proteomes" id="UP000595091">
    <property type="component" value="Chromosome"/>
</dbReference>